<keyword evidence="1" id="KW-0812">Transmembrane</keyword>
<evidence type="ECO:0000256" key="1">
    <source>
        <dbReference type="SAM" id="Phobius"/>
    </source>
</evidence>
<evidence type="ECO:0000313" key="3">
    <source>
        <dbReference type="EMBL" id="SHM89580.1"/>
    </source>
</evidence>
<sequence length="248" mass="28290">MYEEEVIHKEHQDINKANAKMGWGGVIGFFASYLFIIIVTGILIGILVVILDRGTEGYYTNLFMQSHYMLILDAIGFVFALLLFKRVRQFLKTAFSFAPLKKGSTYLFLLAAFIINYISQFLILNVLKWEDGTSQVDTFGLEGVSDHWFNILLLYVAFTVITPIKEEIMFRGLVHKFLDVKYHFWIGLIVSSVIFGALHPGHFLSAAIMGAIFVLLYRLTKSLVVPIFLHIIWNMYAVTGMLAMIDLI</sequence>
<feature type="transmembrane region" description="Helical" evidence="1">
    <location>
        <begin position="223"/>
        <end position="245"/>
    </location>
</feature>
<dbReference type="OrthoDB" id="9782250at2"/>
<organism evidence="3 4">
    <name type="scientific">Gracilibacillus kekensis</name>
    <dbReference type="NCBI Taxonomy" id="1027249"/>
    <lineage>
        <taxon>Bacteria</taxon>
        <taxon>Bacillati</taxon>
        <taxon>Bacillota</taxon>
        <taxon>Bacilli</taxon>
        <taxon>Bacillales</taxon>
        <taxon>Bacillaceae</taxon>
        <taxon>Gracilibacillus</taxon>
    </lineage>
</organism>
<dbReference type="EMBL" id="FRCZ01000002">
    <property type="protein sequence ID" value="SHM89580.1"/>
    <property type="molecule type" value="Genomic_DNA"/>
</dbReference>
<dbReference type="InterPro" id="IPR003675">
    <property type="entry name" value="Rce1/LyrA-like_dom"/>
</dbReference>
<keyword evidence="1" id="KW-1133">Transmembrane helix</keyword>
<accession>A0A1M7MFL5</accession>
<protein>
    <recommendedName>
        <fullName evidence="2">CAAX prenyl protease 2/Lysostaphin resistance protein A-like domain-containing protein</fullName>
    </recommendedName>
</protein>
<feature type="transmembrane region" description="Helical" evidence="1">
    <location>
        <begin position="21"/>
        <end position="50"/>
    </location>
</feature>
<keyword evidence="4" id="KW-1185">Reference proteome</keyword>
<name>A0A1M7MFL5_9BACI</name>
<dbReference type="InterPro" id="IPR052710">
    <property type="entry name" value="CAAX_protease"/>
</dbReference>
<dbReference type="Pfam" id="PF02517">
    <property type="entry name" value="Rce1-like"/>
    <property type="match status" value="1"/>
</dbReference>
<feature type="transmembrane region" description="Helical" evidence="1">
    <location>
        <begin position="147"/>
        <end position="164"/>
    </location>
</feature>
<feature type="domain" description="CAAX prenyl protease 2/Lysostaphin resistance protein A-like" evidence="2">
    <location>
        <begin position="150"/>
        <end position="235"/>
    </location>
</feature>
<reference evidence="3 4" key="1">
    <citation type="submission" date="2016-11" db="EMBL/GenBank/DDBJ databases">
        <authorList>
            <person name="Jaros S."/>
            <person name="Januszkiewicz K."/>
            <person name="Wedrychowicz H."/>
        </authorList>
    </citation>
    <scope>NUCLEOTIDE SEQUENCE [LARGE SCALE GENOMIC DNA]</scope>
    <source>
        <strain evidence="3 4">CGMCC 1.10681</strain>
    </source>
</reference>
<dbReference type="Proteomes" id="UP000184184">
    <property type="component" value="Unassembled WGS sequence"/>
</dbReference>
<dbReference type="STRING" id="1027249.SAMN05216179_1196"/>
<proteinExistence type="predicted"/>
<dbReference type="PANTHER" id="PTHR36435:SF1">
    <property type="entry name" value="CAAX AMINO TERMINAL PROTEASE FAMILY PROTEIN"/>
    <property type="match status" value="1"/>
</dbReference>
<feature type="transmembrane region" description="Helical" evidence="1">
    <location>
        <begin position="62"/>
        <end position="84"/>
    </location>
</feature>
<dbReference type="RefSeq" id="WP_073200685.1">
    <property type="nucleotide sequence ID" value="NZ_FRCZ01000002.1"/>
</dbReference>
<dbReference type="AlphaFoldDB" id="A0A1M7MFL5"/>
<keyword evidence="1" id="KW-0472">Membrane</keyword>
<gene>
    <name evidence="3" type="ORF">SAMN05216179_1196</name>
</gene>
<feature type="transmembrane region" description="Helical" evidence="1">
    <location>
        <begin position="184"/>
        <end position="217"/>
    </location>
</feature>
<dbReference type="GO" id="GO:0004175">
    <property type="term" value="F:endopeptidase activity"/>
    <property type="evidence" value="ECO:0007669"/>
    <property type="project" value="UniProtKB-ARBA"/>
</dbReference>
<dbReference type="PANTHER" id="PTHR36435">
    <property type="entry name" value="SLR1288 PROTEIN"/>
    <property type="match status" value="1"/>
</dbReference>
<dbReference type="GO" id="GO:0080120">
    <property type="term" value="P:CAAX-box protein maturation"/>
    <property type="evidence" value="ECO:0007669"/>
    <property type="project" value="UniProtKB-ARBA"/>
</dbReference>
<evidence type="ECO:0000313" key="4">
    <source>
        <dbReference type="Proteomes" id="UP000184184"/>
    </source>
</evidence>
<evidence type="ECO:0000259" key="2">
    <source>
        <dbReference type="Pfam" id="PF02517"/>
    </source>
</evidence>
<feature type="transmembrane region" description="Helical" evidence="1">
    <location>
        <begin position="105"/>
        <end position="127"/>
    </location>
</feature>